<dbReference type="Proteomes" id="UP000027135">
    <property type="component" value="Unassembled WGS sequence"/>
</dbReference>
<name>A0A067QV00_ZOONE</name>
<feature type="transmembrane region" description="Helical" evidence="8">
    <location>
        <begin position="51"/>
        <end position="74"/>
    </location>
</feature>
<feature type="transmembrane region" description="Helical" evidence="8">
    <location>
        <begin position="12"/>
        <end position="30"/>
    </location>
</feature>
<dbReference type="EMBL" id="KK852983">
    <property type="protein sequence ID" value="KDR12872.1"/>
    <property type="molecule type" value="Genomic_DNA"/>
</dbReference>
<keyword evidence="10" id="KW-1185">Reference proteome</keyword>
<evidence type="ECO:0000256" key="4">
    <source>
        <dbReference type="ARBA" id="ARBA00022692"/>
    </source>
</evidence>
<dbReference type="InterPro" id="IPR037272">
    <property type="entry name" value="SNS_sf"/>
</dbReference>
<dbReference type="AlphaFoldDB" id="A0A067QV00"/>
<evidence type="ECO:0000256" key="3">
    <source>
        <dbReference type="ARBA" id="ARBA00022448"/>
    </source>
</evidence>
<sequence length="202" mass="22501">MQLLLSYYSVSWPLILHMLCVTLAISCCYGQKKYISDLCCISNIKLQETTMTHLTVLFTTIVPVFLVVLLFSSLYHTASPPDGQTPYPGWAKAVGWLVSALPTALLPLGAILRFLQFSRKQNLIQSLKLLLRSDEIWAETVSSVHRSSSSCEKTTMTTPIITAESTDFLFVPSVNPSDGSNNFNGYINKSLHHKIDPEHSSF</sequence>
<organism evidence="9 10">
    <name type="scientific">Zootermopsis nevadensis</name>
    <name type="common">Dampwood termite</name>
    <dbReference type="NCBI Taxonomy" id="136037"/>
    <lineage>
        <taxon>Eukaryota</taxon>
        <taxon>Metazoa</taxon>
        <taxon>Ecdysozoa</taxon>
        <taxon>Arthropoda</taxon>
        <taxon>Hexapoda</taxon>
        <taxon>Insecta</taxon>
        <taxon>Pterygota</taxon>
        <taxon>Neoptera</taxon>
        <taxon>Polyneoptera</taxon>
        <taxon>Dictyoptera</taxon>
        <taxon>Blattodea</taxon>
        <taxon>Blattoidea</taxon>
        <taxon>Termitoidae</taxon>
        <taxon>Termopsidae</taxon>
        <taxon>Zootermopsis</taxon>
    </lineage>
</organism>
<dbReference type="GO" id="GO:0035725">
    <property type="term" value="P:sodium ion transmembrane transport"/>
    <property type="evidence" value="ECO:0007669"/>
    <property type="project" value="TreeGrafter"/>
</dbReference>
<evidence type="ECO:0000313" key="10">
    <source>
        <dbReference type="Proteomes" id="UP000027135"/>
    </source>
</evidence>
<dbReference type="InterPro" id="IPR000175">
    <property type="entry name" value="Na/ntran_symport"/>
</dbReference>
<gene>
    <name evidence="9" type="ORF">L798_13098</name>
</gene>
<evidence type="ECO:0000256" key="7">
    <source>
        <dbReference type="ARBA" id="ARBA00023136"/>
    </source>
</evidence>
<evidence type="ECO:0000256" key="8">
    <source>
        <dbReference type="SAM" id="Phobius"/>
    </source>
</evidence>
<comment type="subcellular location">
    <subcellularLocation>
        <location evidence="1">Membrane</location>
        <topology evidence="1">Multi-pass membrane protein</topology>
    </subcellularLocation>
</comment>
<dbReference type="PANTHER" id="PTHR11616:SF240">
    <property type="entry name" value="BLOATED TUBULES, ISOFORM B-RELATED"/>
    <property type="match status" value="1"/>
</dbReference>
<dbReference type="GO" id="GO:0005886">
    <property type="term" value="C:plasma membrane"/>
    <property type="evidence" value="ECO:0007669"/>
    <property type="project" value="TreeGrafter"/>
</dbReference>
<protein>
    <submittedName>
        <fullName evidence="9">Uncharacterized protein</fullName>
    </submittedName>
</protein>
<dbReference type="Pfam" id="PF00209">
    <property type="entry name" value="SNF"/>
    <property type="match status" value="1"/>
</dbReference>
<dbReference type="PROSITE" id="PS50267">
    <property type="entry name" value="NA_NEUROTRAN_SYMP_3"/>
    <property type="match status" value="1"/>
</dbReference>
<dbReference type="GO" id="GO:0006865">
    <property type="term" value="P:amino acid transport"/>
    <property type="evidence" value="ECO:0007669"/>
    <property type="project" value="TreeGrafter"/>
</dbReference>
<reference evidence="9 10" key="1">
    <citation type="journal article" date="2014" name="Nat. Commun.">
        <title>Molecular traces of alternative social organization in a termite genome.</title>
        <authorList>
            <person name="Terrapon N."/>
            <person name="Li C."/>
            <person name="Robertson H.M."/>
            <person name="Ji L."/>
            <person name="Meng X."/>
            <person name="Booth W."/>
            <person name="Chen Z."/>
            <person name="Childers C.P."/>
            <person name="Glastad K.M."/>
            <person name="Gokhale K."/>
            <person name="Gowin J."/>
            <person name="Gronenberg W."/>
            <person name="Hermansen R.A."/>
            <person name="Hu H."/>
            <person name="Hunt B.G."/>
            <person name="Huylmans A.K."/>
            <person name="Khalil S.M."/>
            <person name="Mitchell R.D."/>
            <person name="Munoz-Torres M.C."/>
            <person name="Mustard J.A."/>
            <person name="Pan H."/>
            <person name="Reese J.T."/>
            <person name="Scharf M.E."/>
            <person name="Sun F."/>
            <person name="Vogel H."/>
            <person name="Xiao J."/>
            <person name="Yang W."/>
            <person name="Yang Z."/>
            <person name="Yang Z."/>
            <person name="Zhou J."/>
            <person name="Zhu J."/>
            <person name="Brent C.S."/>
            <person name="Elsik C.G."/>
            <person name="Goodisman M.A."/>
            <person name="Liberles D.A."/>
            <person name="Roe R.M."/>
            <person name="Vargo E.L."/>
            <person name="Vilcinskas A."/>
            <person name="Wang J."/>
            <person name="Bornberg-Bauer E."/>
            <person name="Korb J."/>
            <person name="Zhang G."/>
            <person name="Liebig J."/>
        </authorList>
    </citation>
    <scope>NUCLEOTIDE SEQUENCE [LARGE SCALE GENOMIC DNA]</scope>
    <source>
        <tissue evidence="9">Whole organism</tissue>
    </source>
</reference>
<evidence type="ECO:0000256" key="5">
    <source>
        <dbReference type="ARBA" id="ARBA00022847"/>
    </source>
</evidence>
<evidence type="ECO:0000256" key="6">
    <source>
        <dbReference type="ARBA" id="ARBA00022989"/>
    </source>
</evidence>
<evidence type="ECO:0000256" key="1">
    <source>
        <dbReference type="ARBA" id="ARBA00004141"/>
    </source>
</evidence>
<dbReference type="GO" id="GO:0015293">
    <property type="term" value="F:symporter activity"/>
    <property type="evidence" value="ECO:0007669"/>
    <property type="project" value="UniProtKB-KW"/>
</dbReference>
<keyword evidence="6 8" id="KW-1133">Transmembrane helix</keyword>
<dbReference type="InParanoid" id="A0A067QV00"/>
<dbReference type="SUPFAM" id="SSF161070">
    <property type="entry name" value="SNF-like"/>
    <property type="match status" value="1"/>
</dbReference>
<evidence type="ECO:0000256" key="2">
    <source>
        <dbReference type="ARBA" id="ARBA00006459"/>
    </source>
</evidence>
<keyword evidence="7 8" id="KW-0472">Membrane</keyword>
<keyword evidence="4 8" id="KW-0812">Transmembrane</keyword>
<evidence type="ECO:0000313" key="9">
    <source>
        <dbReference type="EMBL" id="KDR12872.1"/>
    </source>
</evidence>
<comment type="similarity">
    <text evidence="2">Belongs to the sodium:neurotransmitter symporter (SNF) (TC 2.A.22) family.</text>
</comment>
<feature type="transmembrane region" description="Helical" evidence="8">
    <location>
        <begin position="94"/>
        <end position="115"/>
    </location>
</feature>
<accession>A0A067QV00</accession>
<proteinExistence type="inferred from homology"/>
<keyword evidence="5" id="KW-0769">Symport</keyword>
<keyword evidence="3" id="KW-0813">Transport</keyword>
<dbReference type="PANTHER" id="PTHR11616">
    <property type="entry name" value="SODIUM/CHLORIDE DEPENDENT TRANSPORTER"/>
    <property type="match status" value="1"/>
</dbReference>